<reference evidence="1" key="1">
    <citation type="submission" date="2018-02" db="EMBL/GenBank/DDBJ databases">
        <title>Rhizophora mucronata_Transcriptome.</title>
        <authorList>
            <person name="Meera S.P."/>
            <person name="Sreeshan A."/>
            <person name="Augustine A."/>
        </authorList>
    </citation>
    <scope>NUCLEOTIDE SEQUENCE</scope>
    <source>
        <tissue evidence="1">Leaf</tissue>
    </source>
</reference>
<accession>A0A2P2IQI5</accession>
<organism evidence="1">
    <name type="scientific">Rhizophora mucronata</name>
    <name type="common">Asiatic mangrove</name>
    <dbReference type="NCBI Taxonomy" id="61149"/>
    <lineage>
        <taxon>Eukaryota</taxon>
        <taxon>Viridiplantae</taxon>
        <taxon>Streptophyta</taxon>
        <taxon>Embryophyta</taxon>
        <taxon>Tracheophyta</taxon>
        <taxon>Spermatophyta</taxon>
        <taxon>Magnoliopsida</taxon>
        <taxon>eudicotyledons</taxon>
        <taxon>Gunneridae</taxon>
        <taxon>Pentapetalae</taxon>
        <taxon>rosids</taxon>
        <taxon>fabids</taxon>
        <taxon>Malpighiales</taxon>
        <taxon>Rhizophoraceae</taxon>
        <taxon>Rhizophora</taxon>
    </lineage>
</organism>
<dbReference type="EMBL" id="GGEC01002967">
    <property type="protein sequence ID" value="MBW83450.1"/>
    <property type="molecule type" value="Transcribed_RNA"/>
</dbReference>
<protein>
    <submittedName>
        <fullName evidence="1">Uncharacterized protein</fullName>
    </submittedName>
</protein>
<dbReference type="AlphaFoldDB" id="A0A2P2IQI5"/>
<evidence type="ECO:0000313" key="1">
    <source>
        <dbReference type="EMBL" id="MBW83450.1"/>
    </source>
</evidence>
<name>A0A2P2IQI5_RHIMU</name>
<sequence>MVVYDIFYCKVGCTSNLTEINESQNS</sequence>
<proteinExistence type="predicted"/>